<name>A0A8R1IC12_CAEJA</name>
<organism evidence="2 3">
    <name type="scientific">Caenorhabditis japonica</name>
    <dbReference type="NCBI Taxonomy" id="281687"/>
    <lineage>
        <taxon>Eukaryota</taxon>
        <taxon>Metazoa</taxon>
        <taxon>Ecdysozoa</taxon>
        <taxon>Nematoda</taxon>
        <taxon>Chromadorea</taxon>
        <taxon>Rhabditida</taxon>
        <taxon>Rhabditina</taxon>
        <taxon>Rhabditomorpha</taxon>
        <taxon>Rhabditoidea</taxon>
        <taxon>Rhabditidae</taxon>
        <taxon>Peloderinae</taxon>
        <taxon>Caenorhabditis</taxon>
    </lineage>
</organism>
<feature type="compositionally biased region" description="Acidic residues" evidence="1">
    <location>
        <begin position="134"/>
        <end position="143"/>
    </location>
</feature>
<evidence type="ECO:0000256" key="1">
    <source>
        <dbReference type="SAM" id="MobiDB-lite"/>
    </source>
</evidence>
<dbReference type="EnsemblMetazoa" id="CJA29343.1">
    <property type="protein sequence ID" value="CJA29343.1"/>
    <property type="gene ID" value="WBGene00184917"/>
</dbReference>
<evidence type="ECO:0000313" key="2">
    <source>
        <dbReference type="EnsemblMetazoa" id="CJA29343.1"/>
    </source>
</evidence>
<reference evidence="2" key="2">
    <citation type="submission" date="2022-06" db="UniProtKB">
        <authorList>
            <consortium name="EnsemblMetazoa"/>
        </authorList>
    </citation>
    <scope>IDENTIFICATION</scope>
    <source>
        <strain evidence="2">DF5081</strain>
    </source>
</reference>
<dbReference type="Proteomes" id="UP000005237">
    <property type="component" value="Unassembled WGS sequence"/>
</dbReference>
<feature type="compositionally biased region" description="Basic and acidic residues" evidence="1">
    <location>
        <begin position="94"/>
        <end position="105"/>
    </location>
</feature>
<feature type="region of interest" description="Disordered" evidence="1">
    <location>
        <begin position="59"/>
        <end position="213"/>
    </location>
</feature>
<evidence type="ECO:0000313" key="3">
    <source>
        <dbReference type="Proteomes" id="UP000005237"/>
    </source>
</evidence>
<dbReference type="AlphaFoldDB" id="A0A8R1IC12"/>
<reference evidence="3" key="1">
    <citation type="submission" date="2010-08" db="EMBL/GenBank/DDBJ databases">
        <authorList>
            <consortium name="Caenorhabditis japonica Sequencing Consortium"/>
            <person name="Wilson R.K."/>
        </authorList>
    </citation>
    <scope>NUCLEOTIDE SEQUENCE [LARGE SCALE GENOMIC DNA]</scope>
    <source>
        <strain evidence="3">DF5081</strain>
    </source>
</reference>
<proteinExistence type="predicted"/>
<sequence length="213" mass="23732">MPTDLWPISIVPLSTVQPTRFHFKQFNPSSTHRHNAVTTSAKMASPKLPSLHIAHHRRCESHRSQNLTPADLQPGRDEAHRAALARKQAAKAQKALERAAEERQPEAPMPESLLPRLTKPEPVEQTSSGSDIEISVEEDDYEDAAQQIETTKHSHEKVQGSAAASHAKEHTDNNDPAEEDPSEEFNPLLVEDNEGRLSEQVDGLVIPRNRTFT</sequence>
<accession>A0A8R1IC12</accession>
<protein>
    <submittedName>
        <fullName evidence="2">Uncharacterized protein</fullName>
    </submittedName>
</protein>
<keyword evidence="3" id="KW-1185">Reference proteome</keyword>